<keyword evidence="3" id="KW-0963">Cytoplasm</keyword>
<accession>A0A6D2IW22</accession>
<evidence type="ECO:0000256" key="6">
    <source>
        <dbReference type="PROSITE-ProRule" id="PRU01131"/>
    </source>
</evidence>
<proteinExistence type="inferred from homology"/>
<feature type="domain" description="FLZ-type" evidence="7">
    <location>
        <begin position="58"/>
        <end position="102"/>
    </location>
</feature>
<dbReference type="Pfam" id="PF04570">
    <property type="entry name" value="zf-FLZ"/>
    <property type="match status" value="1"/>
</dbReference>
<dbReference type="PROSITE" id="PS51795">
    <property type="entry name" value="ZF_FLZ"/>
    <property type="match status" value="1"/>
</dbReference>
<reference evidence="8" key="1">
    <citation type="submission" date="2020-01" db="EMBL/GenBank/DDBJ databases">
        <authorList>
            <person name="Mishra B."/>
        </authorList>
    </citation>
    <scope>NUCLEOTIDE SEQUENCE [LARGE SCALE GENOMIC DNA]</scope>
</reference>
<dbReference type="EMBL" id="CACVBM020001151">
    <property type="protein sequence ID" value="CAA7034744.1"/>
    <property type="molecule type" value="Genomic_DNA"/>
</dbReference>
<evidence type="ECO:0000256" key="4">
    <source>
        <dbReference type="ARBA" id="ARBA00022723"/>
    </source>
</evidence>
<evidence type="ECO:0000313" key="8">
    <source>
        <dbReference type="EMBL" id="CAA7034744.1"/>
    </source>
</evidence>
<evidence type="ECO:0000256" key="1">
    <source>
        <dbReference type="ARBA" id="ARBA00004496"/>
    </source>
</evidence>
<dbReference type="GO" id="GO:0008270">
    <property type="term" value="F:zinc ion binding"/>
    <property type="evidence" value="ECO:0007669"/>
    <property type="project" value="UniProtKB-KW"/>
</dbReference>
<dbReference type="PANTHER" id="PTHR33059:SF102">
    <property type="entry name" value="PROTEIN INCREASED RESISTANCE TO MYZUS PERSICAE 1"/>
    <property type="match status" value="1"/>
</dbReference>
<comment type="similarity">
    <text evidence="2">Belongs to the FLZ family.</text>
</comment>
<evidence type="ECO:0000256" key="3">
    <source>
        <dbReference type="ARBA" id="ARBA00022490"/>
    </source>
</evidence>
<dbReference type="GO" id="GO:0005737">
    <property type="term" value="C:cytoplasm"/>
    <property type="evidence" value="ECO:0007669"/>
    <property type="project" value="UniProtKB-SubCell"/>
</dbReference>
<evidence type="ECO:0000313" key="9">
    <source>
        <dbReference type="Proteomes" id="UP000467841"/>
    </source>
</evidence>
<dbReference type="AlphaFoldDB" id="A0A6D2IW22"/>
<organism evidence="8 9">
    <name type="scientific">Microthlaspi erraticum</name>
    <dbReference type="NCBI Taxonomy" id="1685480"/>
    <lineage>
        <taxon>Eukaryota</taxon>
        <taxon>Viridiplantae</taxon>
        <taxon>Streptophyta</taxon>
        <taxon>Embryophyta</taxon>
        <taxon>Tracheophyta</taxon>
        <taxon>Spermatophyta</taxon>
        <taxon>Magnoliopsida</taxon>
        <taxon>eudicotyledons</taxon>
        <taxon>Gunneridae</taxon>
        <taxon>Pentapetalae</taxon>
        <taxon>rosids</taxon>
        <taxon>malvids</taxon>
        <taxon>Brassicales</taxon>
        <taxon>Brassicaceae</taxon>
        <taxon>Coluteocarpeae</taxon>
        <taxon>Microthlaspi</taxon>
    </lineage>
</organism>
<dbReference type="InterPro" id="IPR007650">
    <property type="entry name" value="Zf-FLZ_dom"/>
</dbReference>
<dbReference type="PANTHER" id="PTHR33059">
    <property type="entry name" value="FCS-LIKE ZINC FINGER 5"/>
    <property type="match status" value="1"/>
</dbReference>
<keyword evidence="4" id="KW-0479">Metal-binding</keyword>
<evidence type="ECO:0000256" key="5">
    <source>
        <dbReference type="ARBA" id="ARBA00022771"/>
    </source>
</evidence>
<dbReference type="OrthoDB" id="1925036at2759"/>
<evidence type="ECO:0000259" key="7">
    <source>
        <dbReference type="PROSITE" id="PS51795"/>
    </source>
</evidence>
<feature type="zinc finger region" description="FLZ-type" evidence="6">
    <location>
        <begin position="58"/>
        <end position="102"/>
    </location>
</feature>
<evidence type="ECO:0000256" key="2">
    <source>
        <dbReference type="ARBA" id="ARBA00009374"/>
    </source>
</evidence>
<dbReference type="Proteomes" id="UP000467841">
    <property type="component" value="Unassembled WGS sequence"/>
</dbReference>
<keyword evidence="5" id="KW-0863">Zinc-finger</keyword>
<sequence>MVLGKRHGSLIKRTTSMRMITVDKETIYDASQPSDYLTIHEHHHHNPTVVVATQIDDDFLRACSLCNQNLCHRRDIYMYRGDNAFCSLECREKQIKLDKRKAKNGVVSSKKPFRI</sequence>
<comment type="subcellular location">
    <subcellularLocation>
        <location evidence="1">Cytoplasm</location>
    </subcellularLocation>
</comment>
<name>A0A6D2IW22_9BRAS</name>
<gene>
    <name evidence="8" type="ORF">MERR_LOCUS21979</name>
</gene>
<keyword evidence="5" id="KW-0862">Zinc</keyword>
<comment type="caution">
    <text evidence="8">The sequence shown here is derived from an EMBL/GenBank/DDBJ whole genome shotgun (WGS) entry which is preliminary data.</text>
</comment>
<protein>
    <recommendedName>
        <fullName evidence="7">FLZ-type domain-containing protein</fullName>
    </recommendedName>
</protein>
<keyword evidence="9" id="KW-1185">Reference proteome</keyword>